<gene>
    <name evidence="4" type="ORF">QTN89_29050</name>
</gene>
<keyword evidence="1" id="KW-0808">Transferase</keyword>
<dbReference type="InterPro" id="IPR000182">
    <property type="entry name" value="GNAT_dom"/>
</dbReference>
<keyword evidence="2" id="KW-0012">Acyltransferase</keyword>
<dbReference type="SUPFAM" id="SSF55729">
    <property type="entry name" value="Acyl-CoA N-acyltransferases (Nat)"/>
    <property type="match status" value="1"/>
</dbReference>
<dbReference type="RefSeq" id="WP_289167660.1">
    <property type="nucleotide sequence ID" value="NZ_JASZZN010000112.1"/>
</dbReference>
<comment type="caution">
    <text evidence="4">The sequence shown here is derived from an EMBL/GenBank/DDBJ whole genome shotgun (WGS) entry which is preliminary data.</text>
</comment>
<keyword evidence="5" id="KW-1185">Reference proteome</keyword>
<proteinExistence type="predicted"/>
<feature type="non-terminal residue" evidence="4">
    <location>
        <position position="1"/>
    </location>
</feature>
<dbReference type="CDD" id="cd04301">
    <property type="entry name" value="NAT_SF"/>
    <property type="match status" value="1"/>
</dbReference>
<evidence type="ECO:0000256" key="2">
    <source>
        <dbReference type="ARBA" id="ARBA00023315"/>
    </source>
</evidence>
<dbReference type="PROSITE" id="PS51186">
    <property type="entry name" value="GNAT"/>
    <property type="match status" value="1"/>
</dbReference>
<dbReference type="PANTHER" id="PTHR43877">
    <property type="entry name" value="AMINOALKYLPHOSPHONATE N-ACETYLTRANSFERASE-RELATED-RELATED"/>
    <property type="match status" value="1"/>
</dbReference>
<dbReference type="EMBL" id="JASZZN010000112">
    <property type="protein sequence ID" value="MDM4019536.1"/>
    <property type="molecule type" value="Genomic_DNA"/>
</dbReference>
<dbReference type="Pfam" id="PF00583">
    <property type="entry name" value="Acetyltransf_1"/>
    <property type="match status" value="1"/>
</dbReference>
<dbReference type="PANTHER" id="PTHR43877:SF1">
    <property type="entry name" value="ACETYLTRANSFERASE"/>
    <property type="match status" value="1"/>
</dbReference>
<reference evidence="4 5" key="1">
    <citation type="submission" date="2023-06" db="EMBL/GenBank/DDBJ databases">
        <title>Roseiconus lacunae JC819 isolated from Gulf of Mannar region, Tamil Nadu.</title>
        <authorList>
            <person name="Pk S."/>
            <person name="Ch S."/>
            <person name="Ch V.R."/>
        </authorList>
    </citation>
    <scope>NUCLEOTIDE SEQUENCE [LARGE SCALE GENOMIC DNA]</scope>
    <source>
        <strain evidence="4 5">JC819</strain>
    </source>
</reference>
<dbReference type="InterPro" id="IPR016181">
    <property type="entry name" value="Acyl_CoA_acyltransferase"/>
</dbReference>
<organism evidence="4 5">
    <name type="scientific">Roseiconus lacunae</name>
    <dbReference type="NCBI Taxonomy" id="2605694"/>
    <lineage>
        <taxon>Bacteria</taxon>
        <taxon>Pseudomonadati</taxon>
        <taxon>Planctomycetota</taxon>
        <taxon>Planctomycetia</taxon>
        <taxon>Pirellulales</taxon>
        <taxon>Pirellulaceae</taxon>
        <taxon>Roseiconus</taxon>
    </lineage>
</organism>
<evidence type="ECO:0000313" key="4">
    <source>
        <dbReference type="EMBL" id="MDM4019536.1"/>
    </source>
</evidence>
<dbReference type="Gene3D" id="3.40.630.30">
    <property type="match status" value="1"/>
</dbReference>
<dbReference type="Proteomes" id="UP001239462">
    <property type="component" value="Unassembled WGS sequence"/>
</dbReference>
<accession>A0ABT7PSS3</accession>
<name>A0ABT7PSS3_9BACT</name>
<protein>
    <submittedName>
        <fullName evidence="4">GNAT family N-acetyltransferase</fullName>
    </submittedName>
</protein>
<sequence length="183" mass="20230">AQLIAEFTMLGRNPVITTVTRMNDSLRLTIRDAHADDAPVLTQIAIAAKSGWGYTTQLLELWLPQLTISSESIQSRIVYVAELDGEAVGFGGLDFGGDPPEIDDLWVLPNFQFCGVGTSLFRHLCKSAFQRQIERVEIVSDPNAAPFYEHMGAKQIGWHPSKPAGRMLPKFEVVLASTEFRIA</sequence>
<dbReference type="InterPro" id="IPR050832">
    <property type="entry name" value="Bact_Acetyltransf"/>
</dbReference>
<evidence type="ECO:0000259" key="3">
    <source>
        <dbReference type="PROSITE" id="PS51186"/>
    </source>
</evidence>
<feature type="domain" description="N-acetyltransferase" evidence="3">
    <location>
        <begin position="28"/>
        <end position="172"/>
    </location>
</feature>
<evidence type="ECO:0000256" key="1">
    <source>
        <dbReference type="ARBA" id="ARBA00022679"/>
    </source>
</evidence>
<evidence type="ECO:0000313" key="5">
    <source>
        <dbReference type="Proteomes" id="UP001239462"/>
    </source>
</evidence>